<dbReference type="GO" id="GO:0030976">
    <property type="term" value="F:thiamine pyrophosphate binding"/>
    <property type="evidence" value="ECO:0007669"/>
    <property type="project" value="InterPro"/>
</dbReference>
<reference evidence="7 8" key="1">
    <citation type="journal article" date="2011" name="J. Bacteriol.">
        <title>Genome sequence of 'Pedosphaera parvula' Ellin514, an aerobic Verrucomicrobial isolate from pasture soil.</title>
        <authorList>
            <person name="Kant R."/>
            <person name="van Passel M.W."/>
            <person name="Sangwan P."/>
            <person name="Palva A."/>
            <person name="Lucas S."/>
            <person name="Copeland A."/>
            <person name="Lapidus A."/>
            <person name="Glavina Del Rio T."/>
            <person name="Dalin E."/>
            <person name="Tice H."/>
            <person name="Bruce D."/>
            <person name="Goodwin L."/>
            <person name="Pitluck S."/>
            <person name="Chertkov O."/>
            <person name="Larimer F.W."/>
            <person name="Land M.L."/>
            <person name="Hauser L."/>
            <person name="Brettin T.S."/>
            <person name="Detter J.C."/>
            <person name="Han S."/>
            <person name="de Vos W.M."/>
            <person name="Janssen P.H."/>
            <person name="Smidt H."/>
        </authorList>
    </citation>
    <scope>NUCLEOTIDE SEQUENCE [LARGE SCALE GENOMIC DNA]</scope>
    <source>
        <strain evidence="7 8">Ellin514</strain>
    </source>
</reference>
<evidence type="ECO:0000256" key="1">
    <source>
        <dbReference type="ARBA" id="ARBA00007812"/>
    </source>
</evidence>
<dbReference type="PANTHER" id="PTHR42981:SF2">
    <property type="entry name" value="PYRUVATE DEHYDROGENASE [UBIQUINONE]"/>
    <property type="match status" value="1"/>
</dbReference>
<dbReference type="PANTHER" id="PTHR42981">
    <property type="entry name" value="PYRUVATE DEHYDROGENASE [UBIQUINONE]"/>
    <property type="match status" value="1"/>
</dbReference>
<dbReference type="RefSeq" id="WP_007413054.1">
    <property type="nucleotide sequence ID" value="NZ_ABOX02000003.1"/>
</dbReference>
<dbReference type="GO" id="GO:0003824">
    <property type="term" value="F:catalytic activity"/>
    <property type="evidence" value="ECO:0007669"/>
    <property type="project" value="InterPro"/>
</dbReference>
<evidence type="ECO:0000256" key="2">
    <source>
        <dbReference type="ARBA" id="ARBA00023052"/>
    </source>
</evidence>
<dbReference type="Gene3D" id="3.40.50.1220">
    <property type="entry name" value="TPP-binding domain"/>
    <property type="match status" value="1"/>
</dbReference>
<keyword evidence="2 3" id="KW-0786">Thiamine pyrophosphate</keyword>
<dbReference type="EMBL" id="ABOX02000003">
    <property type="protein sequence ID" value="EEF62741.1"/>
    <property type="molecule type" value="Genomic_DNA"/>
</dbReference>
<dbReference type="InterPro" id="IPR047211">
    <property type="entry name" value="POXB-like"/>
</dbReference>
<proteinExistence type="inferred from homology"/>
<dbReference type="CDD" id="cd07039">
    <property type="entry name" value="TPP_PYR_POX"/>
    <property type="match status" value="1"/>
</dbReference>
<dbReference type="SUPFAM" id="SSF52518">
    <property type="entry name" value="Thiamin diphosphate-binding fold (THDP-binding)"/>
    <property type="match status" value="2"/>
</dbReference>
<dbReference type="InterPro" id="IPR012001">
    <property type="entry name" value="Thiamin_PyroP_enz_TPP-bd_dom"/>
</dbReference>
<dbReference type="PROSITE" id="PS00187">
    <property type="entry name" value="TPP_ENZYMES"/>
    <property type="match status" value="1"/>
</dbReference>
<dbReference type="InterPro" id="IPR011766">
    <property type="entry name" value="TPP_enzyme_TPP-bd"/>
</dbReference>
<dbReference type="InterPro" id="IPR000399">
    <property type="entry name" value="TPP-bd_CS"/>
</dbReference>
<protein>
    <submittedName>
        <fullName evidence="7">Thiamine pyrophosphate protein TPP binding domain protein</fullName>
    </submittedName>
</protein>
<evidence type="ECO:0000259" key="5">
    <source>
        <dbReference type="Pfam" id="PF02775"/>
    </source>
</evidence>
<dbReference type="SUPFAM" id="SSF52467">
    <property type="entry name" value="DHS-like NAD/FAD-binding domain"/>
    <property type="match status" value="1"/>
</dbReference>
<dbReference type="Gene3D" id="3.40.50.970">
    <property type="match status" value="2"/>
</dbReference>
<comment type="similarity">
    <text evidence="1 3">Belongs to the TPP enzyme family.</text>
</comment>
<sequence length="606" mass="66592">MAETVGDFMIKRFSEWGVKRIYGYPGDGINGLMNALEKSKKTMSFVQTRHEEMAAFMACAHAKFTGEVGVCCATSGPGAVHLLNGLYDAKMDHQPVVAIVGQQSRASLGGDYQQEVDLVSLFKDVAHEYIHMATVPSQMRHLVDRAVRIALAERTVTCIIVPNDLQELDAEPVPPHKHGTIHSGIGYSSPRIVPLHSDLRKAADVLNSGKRIAMLVGAGCLRASQEVMEVADILGAGVAKALLGKAVLPDDLPYVTGSIGLLGTKPSWDMMMECDTLLMVGSNFPYPEFLPKEGAARGIQIDIDGRVLSIRYPMELNLVGDSAETLRALIPLLERKQDRSWRQKIEKNVADWWQVVEARAMVAANPINPQKVFWELSPRLPDNCILSADSGTTASWYARDLKFRPGMMGSLSGTLATMGPAVPYAIAAKFAFPDRVAIALAGDGAMQMNGINELITISKYWKEWSNPQLIVLVLNNRDLNMVTWEQRIMLGMPKFNASQDIPDFPYAEYAAMLGLKGINVADPDKIDAAWDEALAAKCPVVIEAHTDPEVPPMPPHITFEQAVNFAKSILKGDSRSGSMITRSYKEMVEGWIPHPAHHEEHEVRSK</sequence>
<dbReference type="Pfam" id="PF00205">
    <property type="entry name" value="TPP_enzyme_M"/>
    <property type="match status" value="1"/>
</dbReference>
<dbReference type="GO" id="GO:0019752">
    <property type="term" value="P:carboxylic acid metabolic process"/>
    <property type="evidence" value="ECO:0007669"/>
    <property type="project" value="UniProtKB-ARBA"/>
</dbReference>
<dbReference type="InterPro" id="IPR047210">
    <property type="entry name" value="TPP_PYR_POXB-like"/>
</dbReference>
<feature type="domain" description="Thiamine pyrophosphate enzyme N-terminal TPP-binding" evidence="6">
    <location>
        <begin position="4"/>
        <end position="120"/>
    </location>
</feature>
<dbReference type="OrthoDB" id="4494979at2"/>
<evidence type="ECO:0000313" key="7">
    <source>
        <dbReference type="EMBL" id="EEF62741.1"/>
    </source>
</evidence>
<evidence type="ECO:0000256" key="3">
    <source>
        <dbReference type="RuleBase" id="RU362132"/>
    </source>
</evidence>
<dbReference type="STRING" id="320771.Cflav_PD5376"/>
<evidence type="ECO:0000313" key="8">
    <source>
        <dbReference type="Proteomes" id="UP000003688"/>
    </source>
</evidence>
<dbReference type="InterPro" id="IPR029035">
    <property type="entry name" value="DHS-like_NAD/FAD-binding_dom"/>
</dbReference>
<dbReference type="InterPro" id="IPR047212">
    <property type="entry name" value="TPP_POXB-like"/>
</dbReference>
<feature type="domain" description="Thiamine pyrophosphate enzyme central" evidence="4">
    <location>
        <begin position="199"/>
        <end position="329"/>
    </location>
</feature>
<gene>
    <name evidence="7" type="ORF">Cflav_PD5376</name>
</gene>
<dbReference type="InterPro" id="IPR012000">
    <property type="entry name" value="Thiamin_PyroP_enz_cen_dom"/>
</dbReference>
<keyword evidence="8" id="KW-1185">Reference proteome</keyword>
<evidence type="ECO:0000259" key="4">
    <source>
        <dbReference type="Pfam" id="PF00205"/>
    </source>
</evidence>
<dbReference type="Proteomes" id="UP000003688">
    <property type="component" value="Unassembled WGS sequence"/>
</dbReference>
<dbReference type="Pfam" id="PF02776">
    <property type="entry name" value="TPP_enzyme_N"/>
    <property type="match status" value="1"/>
</dbReference>
<accession>B9XB56</accession>
<dbReference type="InterPro" id="IPR029061">
    <property type="entry name" value="THDP-binding"/>
</dbReference>
<dbReference type="CDD" id="cd02014">
    <property type="entry name" value="TPP_POX"/>
    <property type="match status" value="1"/>
</dbReference>
<organism evidence="7 8">
    <name type="scientific">Pedosphaera parvula (strain Ellin514)</name>
    <dbReference type="NCBI Taxonomy" id="320771"/>
    <lineage>
        <taxon>Bacteria</taxon>
        <taxon>Pseudomonadati</taxon>
        <taxon>Verrucomicrobiota</taxon>
        <taxon>Pedosphaerae</taxon>
        <taxon>Pedosphaerales</taxon>
        <taxon>Pedosphaeraceae</taxon>
        <taxon>Pedosphaera</taxon>
    </lineage>
</organism>
<dbReference type="NCBIfam" id="NF006129">
    <property type="entry name" value="PRK08273.1"/>
    <property type="match status" value="1"/>
</dbReference>
<dbReference type="Pfam" id="PF02775">
    <property type="entry name" value="TPP_enzyme_C"/>
    <property type="match status" value="1"/>
</dbReference>
<dbReference type="AlphaFoldDB" id="B9XB56"/>
<name>B9XB56_PEDPL</name>
<dbReference type="GO" id="GO:0000287">
    <property type="term" value="F:magnesium ion binding"/>
    <property type="evidence" value="ECO:0007669"/>
    <property type="project" value="InterPro"/>
</dbReference>
<feature type="domain" description="Thiamine pyrophosphate enzyme TPP-binding" evidence="5">
    <location>
        <begin position="389"/>
        <end position="543"/>
    </location>
</feature>
<comment type="caution">
    <text evidence="7">The sequence shown here is derived from an EMBL/GenBank/DDBJ whole genome shotgun (WGS) entry which is preliminary data.</text>
</comment>
<evidence type="ECO:0000259" key="6">
    <source>
        <dbReference type="Pfam" id="PF02776"/>
    </source>
</evidence>